<evidence type="ECO:0000313" key="3">
    <source>
        <dbReference type="Proteomes" id="UP001549921"/>
    </source>
</evidence>
<dbReference type="Proteomes" id="UP001549921">
    <property type="component" value="Unassembled WGS sequence"/>
</dbReference>
<feature type="region of interest" description="Disordered" evidence="1">
    <location>
        <begin position="299"/>
        <end position="368"/>
    </location>
</feature>
<organism evidence="2 3">
    <name type="scientific">Loxostege sticticalis</name>
    <name type="common">Beet webworm moth</name>
    <dbReference type="NCBI Taxonomy" id="481309"/>
    <lineage>
        <taxon>Eukaryota</taxon>
        <taxon>Metazoa</taxon>
        <taxon>Ecdysozoa</taxon>
        <taxon>Arthropoda</taxon>
        <taxon>Hexapoda</taxon>
        <taxon>Insecta</taxon>
        <taxon>Pterygota</taxon>
        <taxon>Neoptera</taxon>
        <taxon>Endopterygota</taxon>
        <taxon>Lepidoptera</taxon>
        <taxon>Glossata</taxon>
        <taxon>Ditrysia</taxon>
        <taxon>Pyraloidea</taxon>
        <taxon>Crambidae</taxon>
        <taxon>Pyraustinae</taxon>
        <taxon>Loxostege</taxon>
    </lineage>
</organism>
<name>A0ABD0SJE0_LOXSC</name>
<dbReference type="EMBL" id="JBEDNZ010000020">
    <property type="protein sequence ID" value="KAL0819960.1"/>
    <property type="molecule type" value="Genomic_DNA"/>
</dbReference>
<evidence type="ECO:0008006" key="4">
    <source>
        <dbReference type="Google" id="ProtNLM"/>
    </source>
</evidence>
<evidence type="ECO:0000256" key="1">
    <source>
        <dbReference type="SAM" id="MobiDB-lite"/>
    </source>
</evidence>
<gene>
    <name evidence="2" type="ORF">ABMA28_007957</name>
</gene>
<reference evidence="2 3" key="1">
    <citation type="submission" date="2024-06" db="EMBL/GenBank/DDBJ databases">
        <title>A chromosome-level genome assembly of beet webworm, Loxostege sticticalis.</title>
        <authorList>
            <person name="Zhang Y."/>
        </authorList>
    </citation>
    <scope>NUCLEOTIDE SEQUENCE [LARGE SCALE GENOMIC DNA]</scope>
    <source>
        <strain evidence="2">AQ028</strain>
        <tissue evidence="2">Male pupae</tissue>
    </source>
</reference>
<evidence type="ECO:0000313" key="2">
    <source>
        <dbReference type="EMBL" id="KAL0819960.1"/>
    </source>
</evidence>
<comment type="caution">
    <text evidence="2">The sequence shown here is derived from an EMBL/GenBank/DDBJ whole genome shotgun (WGS) entry which is preliminary data.</text>
</comment>
<protein>
    <recommendedName>
        <fullName evidence="4">Retrotransposon gag domain-containing protein</fullName>
    </recommendedName>
</protein>
<sequence length="391" mass="44609">MSDALVNLRDNLQYIRDYLVKIGPDRRQKDKSAVLKLEEAKKLYSNLENIVSQVNQELKHSFTTEKVDIYNKLVEEIKCCYSKIVNLMVNYNDSSCQTDSDSTEHTKMANEFDLKIAISLLPAMTGQEKVTKQLIDSILLYKSMISTSAENQLIQFVLKTRLSESAKLRLKPNYSSVDALVSDIRKYLLPKKSPESIQSQLYQAKQGRRSIENFGSELEELFVNLTLAQADEDQSKFEVLRPINEKAAIKRFADGLSDPRLSTIIASRQFTSLPEAIRTAIDEQVSSSQYREQAMHFSPVGRSYTNGNRGKNYFQRPKYNNSSRPNYYRNNMQNSANRGHRTSYVASRNKVPAQQRSAAPPRSQIPRVQHAECASTESTATTLNENKFFRA</sequence>
<dbReference type="AlphaFoldDB" id="A0ABD0SJE0"/>
<feature type="compositionally biased region" description="Low complexity" evidence="1">
    <location>
        <begin position="319"/>
        <end position="331"/>
    </location>
</feature>
<accession>A0ABD0SJE0</accession>
<proteinExistence type="predicted"/>